<keyword evidence="2" id="KW-1003">Cell membrane</keyword>
<evidence type="ECO:0000313" key="14">
    <source>
        <dbReference type="Proteomes" id="UP001595637"/>
    </source>
</evidence>
<comment type="function">
    <text evidence="7">Catalyzes the glycosylation of 4,4'-diaponeurosporenoate, i.e. the esterification of glucose at the C1'' position with the carboxyl group of 4,4'-diaponeurosporenic acid, to form glycosyl-4,4'-diaponeurosporenoate. This is a step in the biosynthesis of staphyloxanthin, an orange pigment present in most staphylococci strains.</text>
</comment>
<dbReference type="Gene3D" id="3.90.550.10">
    <property type="entry name" value="Spore Coat Polysaccharide Biosynthesis Protein SpsA, Chain A"/>
    <property type="match status" value="1"/>
</dbReference>
<feature type="transmembrane region" description="Helical" evidence="11">
    <location>
        <begin position="6"/>
        <end position="22"/>
    </location>
</feature>
<feature type="domain" description="Glycosyltransferase 2-like" evidence="12">
    <location>
        <begin position="38"/>
        <end position="154"/>
    </location>
</feature>
<proteinExistence type="inferred from homology"/>
<keyword evidence="6 11" id="KW-0472">Membrane</keyword>
<keyword evidence="5" id="KW-0125">Carotenoid biosynthesis</keyword>
<reference evidence="14" key="1">
    <citation type="journal article" date="2019" name="Int. J. Syst. Evol. Microbiol.">
        <title>The Global Catalogue of Microorganisms (GCM) 10K type strain sequencing project: providing services to taxonomists for standard genome sequencing and annotation.</title>
        <authorList>
            <consortium name="The Broad Institute Genomics Platform"/>
            <consortium name="The Broad Institute Genome Sequencing Center for Infectious Disease"/>
            <person name="Wu L."/>
            <person name="Ma J."/>
        </authorList>
    </citation>
    <scope>NUCLEOTIDE SEQUENCE [LARGE SCALE GENOMIC DNA]</scope>
    <source>
        <strain evidence="14">CCM 7756</strain>
    </source>
</reference>
<evidence type="ECO:0000256" key="5">
    <source>
        <dbReference type="ARBA" id="ARBA00022746"/>
    </source>
</evidence>
<gene>
    <name evidence="13" type="ORF">ACFOEO_02860</name>
</gene>
<keyword evidence="11" id="KW-1133">Transmembrane helix</keyword>
<accession>A0ABV7N1S7</accession>
<keyword evidence="3 13" id="KW-0328">Glycosyltransferase</keyword>
<organism evidence="13 14">
    <name type="scientific">Salinicoccus sesuvii</name>
    <dbReference type="NCBI Taxonomy" id="868281"/>
    <lineage>
        <taxon>Bacteria</taxon>
        <taxon>Bacillati</taxon>
        <taxon>Bacillota</taxon>
        <taxon>Bacilli</taxon>
        <taxon>Bacillales</taxon>
        <taxon>Staphylococcaceae</taxon>
        <taxon>Salinicoccus</taxon>
    </lineage>
</organism>
<name>A0ABV7N1S7_9STAP</name>
<dbReference type="Pfam" id="PF00535">
    <property type="entry name" value="Glycos_transf_2"/>
    <property type="match status" value="1"/>
</dbReference>
<evidence type="ECO:0000256" key="10">
    <source>
        <dbReference type="ARBA" id="ARBA00040345"/>
    </source>
</evidence>
<keyword evidence="11" id="KW-0812">Transmembrane</keyword>
<comment type="similarity">
    <text evidence="9">Belongs to the glycosyltransferase 2 family. CrtQ subfamily.</text>
</comment>
<comment type="caution">
    <text evidence="13">The sequence shown here is derived from an EMBL/GenBank/DDBJ whole genome shotgun (WGS) entry which is preliminary data.</text>
</comment>
<keyword evidence="4 13" id="KW-0808">Transferase</keyword>
<evidence type="ECO:0000256" key="2">
    <source>
        <dbReference type="ARBA" id="ARBA00022475"/>
    </source>
</evidence>
<dbReference type="RefSeq" id="WP_380651591.1">
    <property type="nucleotide sequence ID" value="NZ_JBHRVQ010000001.1"/>
</dbReference>
<dbReference type="PANTHER" id="PTHR43646:SF2">
    <property type="entry name" value="GLYCOSYLTRANSFERASE 2-LIKE DOMAIN-CONTAINING PROTEIN"/>
    <property type="match status" value="1"/>
</dbReference>
<feature type="transmembrane region" description="Helical" evidence="11">
    <location>
        <begin position="270"/>
        <end position="290"/>
    </location>
</feature>
<evidence type="ECO:0000256" key="1">
    <source>
        <dbReference type="ARBA" id="ARBA00004236"/>
    </source>
</evidence>
<dbReference type="InterPro" id="IPR029044">
    <property type="entry name" value="Nucleotide-diphossugar_trans"/>
</dbReference>
<evidence type="ECO:0000256" key="8">
    <source>
        <dbReference type="ARBA" id="ARBA00037904"/>
    </source>
</evidence>
<keyword evidence="14" id="KW-1185">Reference proteome</keyword>
<comment type="pathway">
    <text evidence="8">Carotenoid biosynthesis; staphyloxanthin biosynthesis; staphyloxanthin from farnesyl diphosphate: step 4/5.</text>
</comment>
<dbReference type="InterPro" id="IPR001173">
    <property type="entry name" value="Glyco_trans_2-like"/>
</dbReference>
<dbReference type="PANTHER" id="PTHR43646">
    <property type="entry name" value="GLYCOSYLTRANSFERASE"/>
    <property type="match status" value="1"/>
</dbReference>
<feature type="transmembrane region" description="Helical" evidence="11">
    <location>
        <begin position="296"/>
        <end position="314"/>
    </location>
</feature>
<evidence type="ECO:0000256" key="3">
    <source>
        <dbReference type="ARBA" id="ARBA00022676"/>
    </source>
</evidence>
<evidence type="ECO:0000256" key="9">
    <source>
        <dbReference type="ARBA" id="ARBA00038120"/>
    </source>
</evidence>
<evidence type="ECO:0000256" key="7">
    <source>
        <dbReference type="ARBA" id="ARBA00037281"/>
    </source>
</evidence>
<comment type="subcellular location">
    <subcellularLocation>
        <location evidence="1">Cell membrane</location>
    </subcellularLocation>
</comment>
<evidence type="ECO:0000313" key="13">
    <source>
        <dbReference type="EMBL" id="MFC3387539.1"/>
    </source>
</evidence>
<evidence type="ECO:0000259" key="12">
    <source>
        <dbReference type="Pfam" id="PF00535"/>
    </source>
</evidence>
<evidence type="ECO:0000256" key="4">
    <source>
        <dbReference type="ARBA" id="ARBA00022679"/>
    </source>
</evidence>
<protein>
    <recommendedName>
        <fullName evidence="10">4,4'-diaponeurosporenoate glycosyltransferase</fullName>
    </recommendedName>
</protein>
<dbReference type="EMBL" id="JBHRVQ010000001">
    <property type="protein sequence ID" value="MFC3387539.1"/>
    <property type="molecule type" value="Genomic_DNA"/>
</dbReference>
<dbReference type="SUPFAM" id="SSF53448">
    <property type="entry name" value="Nucleotide-diphospho-sugar transferases"/>
    <property type="match status" value="1"/>
</dbReference>
<evidence type="ECO:0000256" key="11">
    <source>
        <dbReference type="SAM" id="Phobius"/>
    </source>
</evidence>
<feature type="transmembrane region" description="Helical" evidence="11">
    <location>
        <begin position="326"/>
        <end position="350"/>
    </location>
</feature>
<evidence type="ECO:0000256" key="6">
    <source>
        <dbReference type="ARBA" id="ARBA00023136"/>
    </source>
</evidence>
<dbReference type="GO" id="GO:0016757">
    <property type="term" value="F:glycosyltransferase activity"/>
    <property type="evidence" value="ECO:0007669"/>
    <property type="project" value="UniProtKB-KW"/>
</dbReference>
<dbReference type="Proteomes" id="UP001595637">
    <property type="component" value="Unassembled WGS sequence"/>
</dbReference>
<sequence length="368" mass="40770">MIANISLWLLAIGAGALMFRSLPTPRSRTEHTEHPSLSIIIPARNESGSLPHLLGTLQEQNLQPFEVLVVDDHSTDDTVAIAKSFGTTVLRNESKVDGAGKSAACWYGVEHSSGQWLLFLDADTRFEGPDSLSNLLNLYKQRGARGILSLQPFHRIEDMYENLSAIFNVIVVVGMNKFTAWKNRFKPAGSFGPCILTDREDYLSTGGHKAIADAVMDDLALGQAYLEKDLPVRCMGGKGVISFRMYPEGFKSLVEGWCKSFALGSKSTHLAVMLMTIVWIAGSFITTGALVSSLIAMNPALITVTGGLYLIYAFQTMRFARRVGNFNRFIFVFHPVLFSFFAGIFVYSIFRVHVLRSVTWKGRKINVK</sequence>
<dbReference type="CDD" id="cd00761">
    <property type="entry name" value="Glyco_tranf_GTA_type"/>
    <property type="match status" value="1"/>
</dbReference>